<keyword evidence="1" id="KW-0805">Transcription regulation</keyword>
<evidence type="ECO:0000256" key="1">
    <source>
        <dbReference type="ARBA" id="ARBA00023015"/>
    </source>
</evidence>
<evidence type="ECO:0000256" key="2">
    <source>
        <dbReference type="ARBA" id="ARBA00023125"/>
    </source>
</evidence>
<evidence type="ECO:0000259" key="4">
    <source>
        <dbReference type="PROSITE" id="PS51118"/>
    </source>
</evidence>
<dbReference type="InterPro" id="IPR036388">
    <property type="entry name" value="WH-like_DNA-bd_sf"/>
</dbReference>
<organism evidence="5 6">
    <name type="scientific">Thalassotalea loyana</name>
    <dbReference type="NCBI Taxonomy" id="280483"/>
    <lineage>
        <taxon>Bacteria</taxon>
        <taxon>Pseudomonadati</taxon>
        <taxon>Pseudomonadota</taxon>
        <taxon>Gammaproteobacteria</taxon>
        <taxon>Alteromonadales</taxon>
        <taxon>Colwelliaceae</taxon>
        <taxon>Thalassotalea</taxon>
    </lineage>
</organism>
<accession>A0ABQ6HHK9</accession>
<feature type="domain" description="HTH hxlR-type" evidence="4">
    <location>
        <begin position="18"/>
        <end position="117"/>
    </location>
</feature>
<dbReference type="SUPFAM" id="SSF46785">
    <property type="entry name" value="Winged helix' DNA-binding domain"/>
    <property type="match status" value="1"/>
</dbReference>
<keyword evidence="3" id="KW-0804">Transcription</keyword>
<dbReference type="InterPro" id="IPR036390">
    <property type="entry name" value="WH_DNA-bd_sf"/>
</dbReference>
<dbReference type="RefSeq" id="WP_284300554.1">
    <property type="nucleotide sequence ID" value="NZ_BSSV01000008.1"/>
</dbReference>
<evidence type="ECO:0000256" key="3">
    <source>
        <dbReference type="ARBA" id="ARBA00023163"/>
    </source>
</evidence>
<evidence type="ECO:0000313" key="6">
    <source>
        <dbReference type="Proteomes" id="UP001157134"/>
    </source>
</evidence>
<gene>
    <name evidence="5" type="ORF">tloyanaT_32270</name>
</gene>
<keyword evidence="2" id="KW-0238">DNA-binding</keyword>
<dbReference type="InterPro" id="IPR002577">
    <property type="entry name" value="HTH_HxlR"/>
</dbReference>
<proteinExistence type="predicted"/>
<dbReference type="PANTHER" id="PTHR33204">
    <property type="entry name" value="TRANSCRIPTIONAL REGULATOR, MARR FAMILY"/>
    <property type="match status" value="1"/>
</dbReference>
<dbReference type="Proteomes" id="UP001157134">
    <property type="component" value="Unassembled WGS sequence"/>
</dbReference>
<name>A0ABQ6HHK9_9GAMM</name>
<dbReference type="EMBL" id="BSSV01000008">
    <property type="protein sequence ID" value="GLX86974.1"/>
    <property type="molecule type" value="Genomic_DNA"/>
</dbReference>
<dbReference type="PROSITE" id="PS51118">
    <property type="entry name" value="HTH_HXLR"/>
    <property type="match status" value="1"/>
</dbReference>
<comment type="caution">
    <text evidence="5">The sequence shown here is derived from an EMBL/GenBank/DDBJ whole genome shotgun (WGS) entry which is preliminary data.</text>
</comment>
<dbReference type="Pfam" id="PF01638">
    <property type="entry name" value="HxlR"/>
    <property type="match status" value="1"/>
</dbReference>
<protein>
    <submittedName>
        <fullName evidence="5">Transcriptional regulator</fullName>
    </submittedName>
</protein>
<keyword evidence="6" id="KW-1185">Reference proteome</keyword>
<dbReference type="Gene3D" id="1.10.10.10">
    <property type="entry name" value="Winged helix-like DNA-binding domain superfamily/Winged helix DNA-binding domain"/>
    <property type="match status" value="1"/>
</dbReference>
<reference evidence="5 6" key="1">
    <citation type="submission" date="2023-03" db="EMBL/GenBank/DDBJ databases">
        <title>Thalassotalea loyana LMG 22536T draft genome sequence.</title>
        <authorList>
            <person name="Sawabe T."/>
        </authorList>
    </citation>
    <scope>NUCLEOTIDE SEQUENCE [LARGE SCALE GENOMIC DNA]</scope>
    <source>
        <strain evidence="5 6">LMG 22536</strain>
    </source>
</reference>
<dbReference type="PANTHER" id="PTHR33204:SF18">
    <property type="entry name" value="TRANSCRIPTIONAL REGULATORY PROTEIN"/>
    <property type="match status" value="1"/>
</dbReference>
<sequence>MIKDNETDLKPNVYAAICPSRQVLALIGEKWVSLIIGALDNRTLRFGELKRVCEGVSQKMLTQSLKKLERDGIVIRTSYSDELVLRVEYQLSDLGQTLVNVVNNARMWAESNLHVIEKNRENFDKHFKDKA</sequence>
<evidence type="ECO:0000313" key="5">
    <source>
        <dbReference type="EMBL" id="GLX86974.1"/>
    </source>
</evidence>